<dbReference type="NCBIfam" id="TIGR00254">
    <property type="entry name" value="GGDEF"/>
    <property type="match status" value="1"/>
</dbReference>
<evidence type="ECO:0000313" key="12">
    <source>
        <dbReference type="Proteomes" id="UP000076276"/>
    </source>
</evidence>
<dbReference type="Gene3D" id="3.30.70.270">
    <property type="match status" value="1"/>
</dbReference>
<keyword evidence="5 9" id="KW-0812">Transmembrane</keyword>
<dbReference type="AlphaFoldDB" id="A0A151XZ44"/>
<organism evidence="11 12">
    <name type="scientific">Acinetobacter pragensis</name>
    <dbReference type="NCBI Taxonomy" id="1806892"/>
    <lineage>
        <taxon>Bacteria</taxon>
        <taxon>Pseudomonadati</taxon>
        <taxon>Pseudomonadota</taxon>
        <taxon>Gammaproteobacteria</taxon>
        <taxon>Moraxellales</taxon>
        <taxon>Moraxellaceae</taxon>
        <taxon>Acinetobacter</taxon>
    </lineage>
</organism>
<dbReference type="InterPro" id="IPR029787">
    <property type="entry name" value="Nucleotide_cyclase"/>
</dbReference>
<dbReference type="InterPro" id="IPR029151">
    <property type="entry name" value="Sensor-like_sf"/>
</dbReference>
<dbReference type="PANTHER" id="PTHR45138">
    <property type="entry name" value="REGULATORY COMPONENTS OF SENSORY TRANSDUCTION SYSTEM"/>
    <property type="match status" value="1"/>
</dbReference>
<protein>
    <recommendedName>
        <fullName evidence="3">diguanylate cyclase</fullName>
        <ecNumber evidence="3">2.7.7.65</ecNumber>
    </recommendedName>
</protein>
<name>A0A151XZ44_9GAMM</name>
<evidence type="ECO:0000256" key="3">
    <source>
        <dbReference type="ARBA" id="ARBA00012528"/>
    </source>
</evidence>
<dbReference type="Gene3D" id="3.30.450.20">
    <property type="entry name" value="PAS domain"/>
    <property type="match status" value="1"/>
</dbReference>
<evidence type="ECO:0000256" key="5">
    <source>
        <dbReference type="ARBA" id="ARBA00022692"/>
    </source>
</evidence>
<evidence type="ECO:0000256" key="2">
    <source>
        <dbReference type="ARBA" id="ARBA00004651"/>
    </source>
</evidence>
<dbReference type="InterPro" id="IPR050469">
    <property type="entry name" value="Diguanylate_Cyclase"/>
</dbReference>
<dbReference type="SMART" id="SM00267">
    <property type="entry name" value="GGDEF"/>
    <property type="match status" value="1"/>
</dbReference>
<dbReference type="GO" id="GO:0005886">
    <property type="term" value="C:plasma membrane"/>
    <property type="evidence" value="ECO:0007669"/>
    <property type="project" value="UniProtKB-SubCell"/>
</dbReference>
<dbReference type="OrthoDB" id="9812260at2"/>
<evidence type="ECO:0000256" key="1">
    <source>
        <dbReference type="ARBA" id="ARBA00001946"/>
    </source>
</evidence>
<keyword evidence="7 9" id="KW-0472">Membrane</keyword>
<dbReference type="PANTHER" id="PTHR45138:SF9">
    <property type="entry name" value="DIGUANYLATE CYCLASE DGCM-RELATED"/>
    <property type="match status" value="1"/>
</dbReference>
<keyword evidence="12" id="KW-1185">Reference proteome</keyword>
<evidence type="ECO:0000256" key="4">
    <source>
        <dbReference type="ARBA" id="ARBA00022475"/>
    </source>
</evidence>
<dbReference type="Pfam" id="PF00990">
    <property type="entry name" value="GGDEF"/>
    <property type="match status" value="1"/>
</dbReference>
<evidence type="ECO:0000256" key="7">
    <source>
        <dbReference type="ARBA" id="ARBA00023136"/>
    </source>
</evidence>
<dbReference type="CDD" id="cd01949">
    <property type="entry name" value="GGDEF"/>
    <property type="match status" value="1"/>
</dbReference>
<comment type="subcellular location">
    <subcellularLocation>
        <location evidence="2">Cell membrane</location>
        <topology evidence="2">Multi-pass membrane protein</topology>
    </subcellularLocation>
</comment>
<evidence type="ECO:0000256" key="9">
    <source>
        <dbReference type="SAM" id="Phobius"/>
    </source>
</evidence>
<feature type="domain" description="GGDEF" evidence="10">
    <location>
        <begin position="394"/>
        <end position="520"/>
    </location>
</feature>
<dbReference type="PROSITE" id="PS50887">
    <property type="entry name" value="GGDEF"/>
    <property type="match status" value="1"/>
</dbReference>
<dbReference type="Proteomes" id="UP000076276">
    <property type="component" value="Unassembled WGS sequence"/>
</dbReference>
<comment type="caution">
    <text evidence="11">The sequence shown here is derived from an EMBL/GenBank/DDBJ whole genome shotgun (WGS) entry which is preliminary data.</text>
</comment>
<dbReference type="InterPro" id="IPR033479">
    <property type="entry name" value="dCache_1"/>
</dbReference>
<feature type="transmembrane region" description="Helical" evidence="9">
    <location>
        <begin position="12"/>
        <end position="35"/>
    </location>
</feature>
<dbReference type="FunFam" id="3.30.70.270:FF:000001">
    <property type="entry name" value="Diguanylate cyclase domain protein"/>
    <property type="match status" value="1"/>
</dbReference>
<evidence type="ECO:0000256" key="8">
    <source>
        <dbReference type="ARBA" id="ARBA00034247"/>
    </source>
</evidence>
<gene>
    <name evidence="11" type="ORF">AZH43_16720</name>
</gene>
<dbReference type="SUPFAM" id="SSF103190">
    <property type="entry name" value="Sensory domain-like"/>
    <property type="match status" value="1"/>
</dbReference>
<comment type="catalytic activity">
    <reaction evidence="8">
        <text>2 GTP = 3',3'-c-di-GMP + 2 diphosphate</text>
        <dbReference type="Rhea" id="RHEA:24898"/>
        <dbReference type="ChEBI" id="CHEBI:33019"/>
        <dbReference type="ChEBI" id="CHEBI:37565"/>
        <dbReference type="ChEBI" id="CHEBI:58805"/>
        <dbReference type="EC" id="2.7.7.65"/>
    </reaction>
</comment>
<dbReference type="STRING" id="1806892.AZH43_16720"/>
<keyword evidence="6 9" id="KW-1133">Transmembrane helix</keyword>
<feature type="transmembrane region" description="Helical" evidence="9">
    <location>
        <begin position="284"/>
        <end position="304"/>
    </location>
</feature>
<evidence type="ECO:0000313" key="11">
    <source>
        <dbReference type="EMBL" id="KYQ70924.1"/>
    </source>
</evidence>
<evidence type="ECO:0000259" key="10">
    <source>
        <dbReference type="PROSITE" id="PS50887"/>
    </source>
</evidence>
<dbReference type="GO" id="GO:0052621">
    <property type="term" value="F:diguanylate cyclase activity"/>
    <property type="evidence" value="ECO:0007669"/>
    <property type="project" value="UniProtKB-EC"/>
</dbReference>
<dbReference type="SUPFAM" id="SSF55073">
    <property type="entry name" value="Nucleotide cyclase"/>
    <property type="match status" value="1"/>
</dbReference>
<sequence>MKQLAMLMKLDLQRLILILIIVCVSCLFTISVFILNHVIKAQLIENSLSINEKYAAKVALSSDQYFKNMLQELKYSADSIGQNNANASLVQQEAHRLKYQSNNFNSVTVIDSTAHIRSLEPQTLKFDANTAYKTFGIIESLKLKKTYISAPYYSMANNLIVLMSQPIYSPDHKYLGTITGSLYLQKKNLISELLSTSYSYKNSYMYVIDSNRRIIFHPDAKRIGETVNTNTGMAFMAHEKSGHTQLINSKGVTNLAGFAHIPSVNWLVVSQQPTDELFEQANAIITKVAFGIFIFYLILFFIIWKITQYISSPLHGLAQMAGMLNKPETEQEIQNIDPWYFEVMRFRTALLFSSKKFKDKISELNLHVNTDPLTGLHNRRGMQLFLEELQNMGADFAVLLIDIDFFKTVNDNFGHDQGDHMLKIVAEQMKKSFRDNDVCCRMGGEEFSVLMGATDPDAVFKAAERLRKSIEEITSSLPTPITISIGIAFWPQDSQDIKEVFKQADNRLYQAKNEGRNRVC</sequence>
<dbReference type="CDD" id="cd18773">
    <property type="entry name" value="PDC1_HK_sensor"/>
    <property type="match status" value="1"/>
</dbReference>
<evidence type="ECO:0000256" key="6">
    <source>
        <dbReference type="ARBA" id="ARBA00022989"/>
    </source>
</evidence>
<reference evidence="11 12" key="1">
    <citation type="submission" date="2016-03" db="EMBL/GenBank/DDBJ databases">
        <title>Acinetobacter genomospecies 28 strain ANC 4149.</title>
        <authorList>
            <person name="Radolfova-Krizova L."/>
            <person name="Nemec A."/>
        </authorList>
    </citation>
    <scope>NUCLEOTIDE SEQUENCE [LARGE SCALE GENOMIC DNA]</scope>
    <source>
        <strain evidence="11 12">ANC 4149</strain>
    </source>
</reference>
<proteinExistence type="predicted"/>
<dbReference type="EMBL" id="LUAW01000038">
    <property type="protein sequence ID" value="KYQ70924.1"/>
    <property type="molecule type" value="Genomic_DNA"/>
</dbReference>
<dbReference type="CDD" id="cd12912">
    <property type="entry name" value="PDC2_MCP_like"/>
    <property type="match status" value="1"/>
</dbReference>
<accession>A0A151XZ44</accession>
<dbReference type="EC" id="2.7.7.65" evidence="3"/>
<dbReference type="Pfam" id="PF02743">
    <property type="entry name" value="dCache_1"/>
    <property type="match status" value="1"/>
</dbReference>
<keyword evidence="4" id="KW-1003">Cell membrane</keyword>
<dbReference type="InterPro" id="IPR043128">
    <property type="entry name" value="Rev_trsase/Diguanyl_cyclase"/>
</dbReference>
<dbReference type="InterPro" id="IPR000160">
    <property type="entry name" value="GGDEF_dom"/>
</dbReference>
<dbReference type="RefSeq" id="WP_067671085.1">
    <property type="nucleotide sequence ID" value="NZ_CBCSIK010000010.1"/>
</dbReference>
<comment type="cofactor">
    <cofactor evidence="1">
        <name>Mg(2+)</name>
        <dbReference type="ChEBI" id="CHEBI:18420"/>
    </cofactor>
</comment>